<keyword evidence="2" id="KW-0677">Repeat</keyword>
<dbReference type="SUPFAM" id="SSF117281">
    <property type="entry name" value="Kelch motif"/>
    <property type="match status" value="2"/>
</dbReference>
<dbReference type="PANTHER" id="PTHR24412">
    <property type="entry name" value="KELCH PROTEIN"/>
    <property type="match status" value="1"/>
</dbReference>
<keyword evidence="5" id="KW-1185">Reference proteome</keyword>
<feature type="chain" id="PRO_5016848451" evidence="3">
    <location>
        <begin position="24"/>
        <end position="325"/>
    </location>
</feature>
<organism evidence="4 5">
    <name type="scientific">Salinimonas sediminis</name>
    <dbReference type="NCBI Taxonomy" id="2303538"/>
    <lineage>
        <taxon>Bacteria</taxon>
        <taxon>Pseudomonadati</taxon>
        <taxon>Pseudomonadota</taxon>
        <taxon>Gammaproteobacteria</taxon>
        <taxon>Alteromonadales</taxon>
        <taxon>Alteromonadaceae</taxon>
        <taxon>Alteromonas/Salinimonas group</taxon>
        <taxon>Salinimonas</taxon>
    </lineage>
</organism>
<dbReference type="EMBL" id="CP031769">
    <property type="protein sequence ID" value="AXR04955.1"/>
    <property type="molecule type" value="Genomic_DNA"/>
</dbReference>
<evidence type="ECO:0000313" key="4">
    <source>
        <dbReference type="EMBL" id="AXR04955.1"/>
    </source>
</evidence>
<dbReference type="PANTHER" id="PTHR24412:SF489">
    <property type="entry name" value="RING FINGER DOMAIN AND KELCH REPEAT-CONTAINING PROTEIN DDB_G0271372"/>
    <property type="match status" value="1"/>
</dbReference>
<protein>
    <submittedName>
        <fullName evidence="4">Kelch-like protein</fullName>
    </submittedName>
</protein>
<keyword evidence="1" id="KW-0880">Kelch repeat</keyword>
<sequence length="325" mass="35895">MVNRVSSLIAVAICSVLMLGGCAQQPKEVFSATLPFKLETARFGEGVANDGTNIYVFGGSRGGEWLDDVEIIDPTTKNIQVLDDHIIPRRYFSAVYDEQGKIYLIGGISHENGEFNYESRVEVFDTQSRMVTQVAPLPYPTRVNAAVYLDGKIYVMGGGHRDWETNDMKRSSLMAVYDVATNTWSLAPPMPTARETAAVKHDGKIYVVGGYDGKGAVTAFERYDPVTQVWDTLPDLPQPLSAHSAAVWRDQLFTFGHYTNLAASYVFDFTTQTWREAQLPLKDGRHNKATTMGDNIYVIGGFTPDDAGLDLIQVFDEAALKKAAD</sequence>
<dbReference type="Pfam" id="PF24681">
    <property type="entry name" value="Kelch_KLHDC2_KLHL20_DRC7"/>
    <property type="match status" value="1"/>
</dbReference>
<dbReference type="RefSeq" id="WP_117314926.1">
    <property type="nucleotide sequence ID" value="NZ_CP031769.1"/>
</dbReference>
<dbReference type="AlphaFoldDB" id="A0A346NHE8"/>
<keyword evidence="3" id="KW-0732">Signal</keyword>
<evidence type="ECO:0000313" key="5">
    <source>
        <dbReference type="Proteomes" id="UP000262073"/>
    </source>
</evidence>
<accession>A0A346NHE8</accession>
<dbReference type="Gene3D" id="2.120.10.80">
    <property type="entry name" value="Kelch-type beta propeller"/>
    <property type="match status" value="2"/>
</dbReference>
<feature type="signal peptide" evidence="3">
    <location>
        <begin position="1"/>
        <end position="23"/>
    </location>
</feature>
<dbReference type="OrthoDB" id="6328960at2"/>
<dbReference type="SMART" id="SM00612">
    <property type="entry name" value="Kelch"/>
    <property type="match status" value="5"/>
</dbReference>
<name>A0A346NHE8_9ALTE</name>
<evidence type="ECO:0000256" key="3">
    <source>
        <dbReference type="SAM" id="SignalP"/>
    </source>
</evidence>
<dbReference type="PRINTS" id="PR00501">
    <property type="entry name" value="KELCHREPEAT"/>
</dbReference>
<dbReference type="InterPro" id="IPR006652">
    <property type="entry name" value="Kelch_1"/>
</dbReference>
<gene>
    <name evidence="4" type="ORF">D0Y50_00365</name>
</gene>
<dbReference type="PROSITE" id="PS51257">
    <property type="entry name" value="PROKAR_LIPOPROTEIN"/>
    <property type="match status" value="1"/>
</dbReference>
<proteinExistence type="predicted"/>
<dbReference type="KEGG" id="salm:D0Y50_00365"/>
<reference evidence="4 5" key="1">
    <citation type="submission" date="2018-08" db="EMBL/GenBank/DDBJ databases">
        <title>Salinimonas sediminis sp. nov., a piezophilic bacterium isolated from a deep-sea sediment sample from the New Britain Trench.</title>
        <authorList>
            <person name="Cao J."/>
        </authorList>
    </citation>
    <scope>NUCLEOTIDE SEQUENCE [LARGE SCALE GENOMIC DNA]</scope>
    <source>
        <strain evidence="4 5">N102</strain>
    </source>
</reference>
<evidence type="ECO:0000256" key="1">
    <source>
        <dbReference type="ARBA" id="ARBA00022441"/>
    </source>
</evidence>
<dbReference type="InterPro" id="IPR015915">
    <property type="entry name" value="Kelch-typ_b-propeller"/>
</dbReference>
<evidence type="ECO:0000256" key="2">
    <source>
        <dbReference type="ARBA" id="ARBA00022737"/>
    </source>
</evidence>
<dbReference type="Proteomes" id="UP000262073">
    <property type="component" value="Chromosome"/>
</dbReference>
<dbReference type="Pfam" id="PF01344">
    <property type="entry name" value="Kelch_1"/>
    <property type="match status" value="1"/>
</dbReference>